<dbReference type="OMA" id="HFAVARI"/>
<organism evidence="2 3">
    <name type="scientific">Ostreococcus lucimarinus (strain CCE9901)</name>
    <dbReference type="NCBI Taxonomy" id="436017"/>
    <lineage>
        <taxon>Eukaryota</taxon>
        <taxon>Viridiplantae</taxon>
        <taxon>Chlorophyta</taxon>
        <taxon>Mamiellophyceae</taxon>
        <taxon>Mamiellales</taxon>
        <taxon>Bathycoccaceae</taxon>
        <taxon>Ostreococcus</taxon>
    </lineage>
</organism>
<dbReference type="RefSeq" id="XP_001420172.1">
    <property type="nucleotide sequence ID" value="XM_001420135.1"/>
</dbReference>
<dbReference type="AlphaFoldDB" id="A4S3Y1"/>
<dbReference type="Proteomes" id="UP000001568">
    <property type="component" value="Chromosome 10"/>
</dbReference>
<dbReference type="PANTHER" id="PTHR12436:SF3">
    <property type="entry name" value="GERMINAL-CENTER ASSOCIATED NUCLEAR PROTEIN"/>
    <property type="match status" value="1"/>
</dbReference>
<dbReference type="Gramene" id="ABO98465">
    <property type="protein sequence ID" value="ABO98465"/>
    <property type="gene ID" value="OSTLU_26211"/>
</dbReference>
<dbReference type="eggNOG" id="KOG1860">
    <property type="taxonomic scope" value="Eukaryota"/>
</dbReference>
<evidence type="ECO:0000313" key="3">
    <source>
        <dbReference type="Proteomes" id="UP000001568"/>
    </source>
</evidence>
<dbReference type="GO" id="GO:0005737">
    <property type="term" value="C:cytoplasm"/>
    <property type="evidence" value="ECO:0007669"/>
    <property type="project" value="TreeGrafter"/>
</dbReference>
<accession>A4S3Y1</accession>
<feature type="domain" description="SAC3/GANP/THP3 conserved" evidence="1">
    <location>
        <begin position="1"/>
        <end position="273"/>
    </location>
</feature>
<dbReference type="GeneID" id="5003957"/>
<sequence length="340" mass="37042">MVKRFARTVVAGTEDAARVRTLDACERTVDHLFRALDDARRASTRASASASANALASAHAFCEDRLRAVRQDLAMQGLFADDPVACGRCCALLERMIVRAVTSEAEREADASDDDFGAAALRERQLGKTFGMLLSAYAELGFDDDLHVERVGRFVSMLLCVRLRDGTSELAGDLRRVGVRTLATKDARFAMTCRAAFATGNWRRFFAIVDEASYEHACCLERHFAVARIDALRSLNCALNSTPMKLDELARVLRLDYASDAETYVKACGLTVNVDESAEPTVQFRTSPFTPPNLSRPDVAAALRAANRGFKSSSPAAPAIDRDVASVDVDVHLASLSLAR</sequence>
<name>A4S3Y1_OSTLU</name>
<dbReference type="Pfam" id="PF03399">
    <property type="entry name" value="SAC3_GANP"/>
    <property type="match status" value="1"/>
</dbReference>
<evidence type="ECO:0000313" key="2">
    <source>
        <dbReference type="EMBL" id="ABO98465.1"/>
    </source>
</evidence>
<dbReference type="Gene3D" id="1.25.40.990">
    <property type="match status" value="1"/>
</dbReference>
<dbReference type="HOGENOM" id="CLU_817331_0_0_1"/>
<proteinExistence type="predicted"/>
<dbReference type="InterPro" id="IPR005062">
    <property type="entry name" value="SAC3/GANP/THP3_conserved"/>
</dbReference>
<gene>
    <name evidence="2" type="ORF">OSTLU_26211</name>
</gene>
<dbReference type="EMBL" id="CP000590">
    <property type="protein sequence ID" value="ABO98465.1"/>
    <property type="molecule type" value="Genomic_DNA"/>
</dbReference>
<protein>
    <recommendedName>
        <fullName evidence="1">SAC3/GANP/THP3 conserved domain-containing protein</fullName>
    </recommendedName>
</protein>
<dbReference type="GO" id="GO:0070390">
    <property type="term" value="C:transcription export complex 2"/>
    <property type="evidence" value="ECO:0007669"/>
    <property type="project" value="TreeGrafter"/>
</dbReference>
<dbReference type="OrthoDB" id="264795at2759"/>
<dbReference type="InterPro" id="IPR045107">
    <property type="entry name" value="SAC3/GANP/THP3"/>
</dbReference>
<dbReference type="STRING" id="436017.A4S3Y1"/>
<reference evidence="2 3" key="1">
    <citation type="journal article" date="2007" name="Proc. Natl. Acad. Sci. U.S.A.">
        <title>The tiny eukaryote Ostreococcus provides genomic insights into the paradox of plankton speciation.</title>
        <authorList>
            <person name="Palenik B."/>
            <person name="Grimwood J."/>
            <person name="Aerts A."/>
            <person name="Rouze P."/>
            <person name="Salamov A."/>
            <person name="Putnam N."/>
            <person name="Dupont C."/>
            <person name="Jorgensen R."/>
            <person name="Derelle E."/>
            <person name="Rombauts S."/>
            <person name="Zhou K."/>
            <person name="Otillar R."/>
            <person name="Merchant S.S."/>
            <person name="Podell S."/>
            <person name="Gaasterland T."/>
            <person name="Napoli C."/>
            <person name="Gendler K."/>
            <person name="Manuell A."/>
            <person name="Tai V."/>
            <person name="Vallon O."/>
            <person name="Piganeau G."/>
            <person name="Jancek S."/>
            <person name="Heijde M."/>
            <person name="Jabbari K."/>
            <person name="Bowler C."/>
            <person name="Lohr M."/>
            <person name="Robbens S."/>
            <person name="Werner G."/>
            <person name="Dubchak I."/>
            <person name="Pazour G.J."/>
            <person name="Ren Q."/>
            <person name="Paulsen I."/>
            <person name="Delwiche C."/>
            <person name="Schmutz J."/>
            <person name="Rokhsar D."/>
            <person name="Van de Peer Y."/>
            <person name="Moreau H."/>
            <person name="Grigoriev I.V."/>
        </authorList>
    </citation>
    <scope>NUCLEOTIDE SEQUENCE [LARGE SCALE GENOMIC DNA]</scope>
    <source>
        <strain evidence="2 3">CCE9901</strain>
    </source>
</reference>
<dbReference type="KEGG" id="olu:OSTLU_26211"/>
<dbReference type="GO" id="GO:0006406">
    <property type="term" value="P:mRNA export from nucleus"/>
    <property type="evidence" value="ECO:0007669"/>
    <property type="project" value="TreeGrafter"/>
</dbReference>
<keyword evidence="3" id="KW-1185">Reference proteome</keyword>
<dbReference type="PANTHER" id="PTHR12436">
    <property type="entry name" value="80 KDA MCM3-ASSOCIATED PROTEIN"/>
    <property type="match status" value="1"/>
</dbReference>
<evidence type="ECO:0000259" key="1">
    <source>
        <dbReference type="Pfam" id="PF03399"/>
    </source>
</evidence>